<sequence>MFPWASTTFNPATDIPDLSGRVIFVTGGNTGLGKQYILEVCRHRPAQVWLAARNLEKAQAAVADIQSQVPGAPIEIIEIDLSSLSSVEKAAREFQQRCDRLDILMLNAGIIMAPLGKTQDGYEVHFGTNYMGHALLTKLLLPTIQKTIANQESPDARILIVSSSGYQLAPKEGIVYESVKTTCADWWNMSRYGQSKLALNLWTRQLAKHYPNIKCASIHPGVVDTELGVPRGVELSYWSAFLRLASLTLLRYVSLEEGVKGQLWATSTKDLQSGEYYTPIGKVETLKAEWRDDALSKKLWDWTEEELKPHAG</sequence>
<keyword evidence="3" id="KW-0560">Oxidoreductase</keyword>
<dbReference type="PROSITE" id="PS00061">
    <property type="entry name" value="ADH_SHORT"/>
    <property type="match status" value="1"/>
</dbReference>
<proteinExistence type="inferred from homology"/>
<dbReference type="PANTHER" id="PTHR24320">
    <property type="entry name" value="RETINOL DEHYDROGENASE"/>
    <property type="match status" value="1"/>
</dbReference>
<evidence type="ECO:0000313" key="5">
    <source>
        <dbReference type="EMBL" id="KAF9748703.1"/>
    </source>
</evidence>
<evidence type="ECO:0000256" key="3">
    <source>
        <dbReference type="ARBA" id="ARBA00023002"/>
    </source>
</evidence>
<evidence type="ECO:0000313" key="4">
    <source>
        <dbReference type="EMBL" id="CEO54225.1"/>
    </source>
</evidence>
<evidence type="ECO:0008006" key="6">
    <source>
        <dbReference type="Google" id="ProtNLM"/>
    </source>
</evidence>
<dbReference type="PRINTS" id="PR00081">
    <property type="entry name" value="GDHRDH"/>
</dbReference>
<organism evidence="4">
    <name type="scientific">Bionectria ochroleuca</name>
    <name type="common">Gliocladium roseum</name>
    <dbReference type="NCBI Taxonomy" id="29856"/>
    <lineage>
        <taxon>Eukaryota</taxon>
        <taxon>Fungi</taxon>
        <taxon>Dikarya</taxon>
        <taxon>Ascomycota</taxon>
        <taxon>Pezizomycotina</taxon>
        <taxon>Sordariomycetes</taxon>
        <taxon>Hypocreomycetidae</taxon>
        <taxon>Hypocreales</taxon>
        <taxon>Bionectriaceae</taxon>
        <taxon>Clonostachys</taxon>
    </lineage>
</organism>
<dbReference type="EMBL" id="JADCTT010000008">
    <property type="protein sequence ID" value="KAF9748703.1"/>
    <property type="molecule type" value="Genomic_DNA"/>
</dbReference>
<accession>A0A0B7KH49</accession>
<name>A0A0B7KH49_BIOOC</name>
<dbReference type="InterPro" id="IPR020904">
    <property type="entry name" value="Sc_DH/Rdtase_CS"/>
</dbReference>
<dbReference type="Gene3D" id="3.40.50.720">
    <property type="entry name" value="NAD(P)-binding Rossmann-like Domain"/>
    <property type="match status" value="1"/>
</dbReference>
<reference evidence="5" key="2">
    <citation type="submission" date="2020-10" db="EMBL/GenBank/DDBJ databases">
        <title>High-Quality Genome Resource of Clonostachys rosea strain S41 by Oxford Nanopore Long-Read Sequencing.</title>
        <authorList>
            <person name="Wang H."/>
        </authorList>
    </citation>
    <scope>NUCLEOTIDE SEQUENCE</scope>
    <source>
        <strain evidence="5">S41</strain>
    </source>
</reference>
<comment type="similarity">
    <text evidence="1">Belongs to the short-chain dehydrogenases/reductases (SDR) family.</text>
</comment>
<gene>
    <name evidence="4" type="ORF">BN869_000010283_1</name>
    <name evidence="5" type="ORF">IM811_016498</name>
</gene>
<dbReference type="AlphaFoldDB" id="A0A0B7KH49"/>
<dbReference type="EMBL" id="CDPU01000041">
    <property type="protein sequence ID" value="CEO54225.1"/>
    <property type="molecule type" value="Genomic_DNA"/>
</dbReference>
<keyword evidence="2" id="KW-0521">NADP</keyword>
<dbReference type="GO" id="GO:0016491">
    <property type="term" value="F:oxidoreductase activity"/>
    <property type="evidence" value="ECO:0007669"/>
    <property type="project" value="UniProtKB-KW"/>
</dbReference>
<dbReference type="InterPro" id="IPR002347">
    <property type="entry name" value="SDR_fam"/>
</dbReference>
<dbReference type="Proteomes" id="UP000616885">
    <property type="component" value="Unassembled WGS sequence"/>
</dbReference>
<evidence type="ECO:0000256" key="2">
    <source>
        <dbReference type="ARBA" id="ARBA00022857"/>
    </source>
</evidence>
<dbReference type="InterPro" id="IPR036291">
    <property type="entry name" value="NAD(P)-bd_dom_sf"/>
</dbReference>
<protein>
    <recommendedName>
        <fullName evidence="6">Oxidoreductase</fullName>
    </recommendedName>
</protein>
<evidence type="ECO:0000256" key="1">
    <source>
        <dbReference type="ARBA" id="ARBA00006484"/>
    </source>
</evidence>
<dbReference type="PANTHER" id="PTHR24320:SF282">
    <property type="entry name" value="WW DOMAIN-CONTAINING OXIDOREDUCTASE"/>
    <property type="match status" value="1"/>
</dbReference>
<dbReference type="SUPFAM" id="SSF51735">
    <property type="entry name" value="NAD(P)-binding Rossmann-fold domains"/>
    <property type="match status" value="1"/>
</dbReference>
<dbReference type="Pfam" id="PF00106">
    <property type="entry name" value="adh_short"/>
    <property type="match status" value="1"/>
</dbReference>
<reference evidence="4" key="1">
    <citation type="submission" date="2015-01" db="EMBL/GenBank/DDBJ databases">
        <authorList>
            <person name="Durling Mikael"/>
        </authorList>
    </citation>
    <scope>NUCLEOTIDE SEQUENCE</scope>
</reference>